<dbReference type="SMART" id="SM00388">
    <property type="entry name" value="HisKA"/>
    <property type="match status" value="1"/>
</dbReference>
<feature type="domain" description="Response regulatory" evidence="16">
    <location>
        <begin position="691"/>
        <end position="797"/>
    </location>
</feature>
<evidence type="ECO:0000256" key="9">
    <source>
        <dbReference type="ARBA" id="ARBA00022989"/>
    </source>
</evidence>
<comment type="caution">
    <text evidence="18">The sequence shown here is derived from an EMBL/GenBank/DDBJ whole genome shotgun (WGS) entry which is preliminary data.</text>
</comment>
<reference evidence="19" key="1">
    <citation type="submission" date="2016-06" db="EMBL/GenBank/DDBJ databases">
        <title>NZP2037 Pacbio-Illumina hybrid assembly.</title>
        <authorList>
            <person name="Ramsay J.P."/>
        </authorList>
    </citation>
    <scope>NUCLEOTIDE SEQUENCE [LARGE SCALE GENOMIC DNA]</scope>
    <source>
        <strain evidence="19">R7ANS::ICEMlSym2042</strain>
    </source>
</reference>
<dbReference type="InterPro" id="IPR036890">
    <property type="entry name" value="HATPase_C_sf"/>
</dbReference>
<evidence type="ECO:0000256" key="7">
    <source>
        <dbReference type="ARBA" id="ARBA00022692"/>
    </source>
</evidence>
<feature type="domain" description="Response regulatory" evidence="16">
    <location>
        <begin position="565"/>
        <end position="682"/>
    </location>
</feature>
<dbReference type="Pfam" id="PF02518">
    <property type="entry name" value="HATPase_c"/>
    <property type="match status" value="1"/>
</dbReference>
<feature type="transmembrane region" description="Helical" evidence="14">
    <location>
        <begin position="6"/>
        <end position="26"/>
    </location>
</feature>
<evidence type="ECO:0000256" key="11">
    <source>
        <dbReference type="ARBA" id="ARBA00023136"/>
    </source>
</evidence>
<evidence type="ECO:0000256" key="5">
    <source>
        <dbReference type="ARBA" id="ARBA00022553"/>
    </source>
</evidence>
<evidence type="ECO:0000256" key="8">
    <source>
        <dbReference type="ARBA" id="ARBA00022777"/>
    </source>
</evidence>
<dbReference type="GeneID" id="66685842"/>
<gene>
    <name evidence="18" type="ORF">BAE39_24240</name>
</gene>
<dbReference type="Gene3D" id="3.30.565.10">
    <property type="entry name" value="Histidine kinase-like ATPase, C-terminal domain"/>
    <property type="match status" value="1"/>
</dbReference>
<feature type="domain" description="PAC" evidence="17">
    <location>
        <begin position="268"/>
        <end position="320"/>
    </location>
</feature>
<evidence type="ECO:0000256" key="13">
    <source>
        <dbReference type="SAM" id="MobiDB-lite"/>
    </source>
</evidence>
<dbReference type="Proteomes" id="UP000093748">
    <property type="component" value="Unassembled WGS sequence"/>
</dbReference>
<feature type="transmembrane region" description="Helical" evidence="14">
    <location>
        <begin position="104"/>
        <end position="125"/>
    </location>
</feature>
<dbReference type="CDD" id="cd00156">
    <property type="entry name" value="REC"/>
    <property type="match status" value="2"/>
</dbReference>
<evidence type="ECO:0000256" key="12">
    <source>
        <dbReference type="PROSITE-ProRule" id="PRU00169"/>
    </source>
</evidence>
<dbReference type="PANTHER" id="PTHR43047">
    <property type="entry name" value="TWO-COMPONENT HISTIDINE PROTEIN KINASE"/>
    <property type="match status" value="1"/>
</dbReference>
<feature type="domain" description="Histidine kinase" evidence="15">
    <location>
        <begin position="324"/>
        <end position="544"/>
    </location>
</feature>
<dbReference type="GO" id="GO:0005886">
    <property type="term" value="C:plasma membrane"/>
    <property type="evidence" value="ECO:0007669"/>
    <property type="project" value="UniProtKB-SubCell"/>
</dbReference>
<dbReference type="FunFam" id="1.10.287.130:FF:000001">
    <property type="entry name" value="Two-component sensor histidine kinase"/>
    <property type="match status" value="1"/>
</dbReference>
<dbReference type="Gene3D" id="1.10.287.130">
    <property type="match status" value="1"/>
</dbReference>
<dbReference type="InterPro" id="IPR003661">
    <property type="entry name" value="HisK_dim/P_dom"/>
</dbReference>
<dbReference type="GO" id="GO:0009927">
    <property type="term" value="F:histidine phosphotransfer kinase activity"/>
    <property type="evidence" value="ECO:0007669"/>
    <property type="project" value="TreeGrafter"/>
</dbReference>
<dbReference type="InterPro" id="IPR000700">
    <property type="entry name" value="PAS-assoc_C"/>
</dbReference>
<evidence type="ECO:0000259" key="17">
    <source>
        <dbReference type="PROSITE" id="PS50113"/>
    </source>
</evidence>
<feature type="modified residue" description="4-aspartylphosphate" evidence="12">
    <location>
        <position position="614"/>
    </location>
</feature>
<dbReference type="AlphaFoldDB" id="A0A1A5I0H4"/>
<evidence type="ECO:0000256" key="1">
    <source>
        <dbReference type="ARBA" id="ARBA00000085"/>
    </source>
</evidence>
<proteinExistence type="predicted"/>
<dbReference type="GO" id="GO:0071555">
    <property type="term" value="P:cell wall organization"/>
    <property type="evidence" value="ECO:0007669"/>
    <property type="project" value="InterPro"/>
</dbReference>
<sequence length="813" mass="88132">MTEIWQSLLANLALVSVLVIAWDLVADFTGRLSRRIQSLLLGAVMCVGAVFSMATALSVSGFVVDLRAAFIGAAAFFGGWPAMFVATTGSIAYRLYLGGQGANVGVMGILITAVVGLAWHGIVAARSRTMLDILGFGVSVALAGLITLLVIPQQVITGLIQQSTFPSLLFRFLSTMVIGILLDRQQRRRDLSRSNMIYRAMVRELPDCLNIKDVDGRFIAANPATAEMLGTASVEELIGKTDFDFYSKDVAERFRQDEMGALKAGQTLRIEQPAVFPDGKQGWLYTLKAPFRDEAGKITGVITYNREITEQKRNAQLKNDFISTVSHELRTPLTSIRGSLGLIAAGVAGELPPKAANLVNIAHTNSERLVLLINDILDMEKIESGVIAFKIKQMPVRPIMEQAIAASSNYMAESRIRIVLVDDAPRAEANIDPDRLHQVMANLLSNAIKFSHADGTVMVKLQRRDRDMLRISVIDQGTGIPEAFRSRIFGKFEQADASSTRKKGGTGLGLSIVKTIVEKLGGAVSFETEEEKGTSFHVDLAEARRLHPRPYPPPRPPREPDGRLRVLICEDETDVAAVIAALLDSEGFSSDVAPDIATAKALLQSRDYAALTLDIKLAEESGIKLFHDIRASPVNSDIAVIVISAVADEARRSLNGTAVGIVDWLEKPVDSRRLHAALAKIVASRNEQRPKILHVEDDEGVLAVMSAGLGSDVSIISAKTLQEARRAVAKRHFDLVILDIALPDGSGLDLLADLPLETGVIVFSAAEPDQKLGDRVQAMMTKTRASEIDVAKLVRTMLASSRDGTRPAGRAKE</sequence>
<dbReference type="GO" id="GO:0000155">
    <property type="term" value="F:phosphorelay sensor kinase activity"/>
    <property type="evidence" value="ECO:0007669"/>
    <property type="project" value="InterPro"/>
</dbReference>
<dbReference type="SUPFAM" id="SSF52172">
    <property type="entry name" value="CheY-like"/>
    <property type="match status" value="2"/>
</dbReference>
<dbReference type="InterPro" id="IPR011620">
    <property type="entry name" value="Sig_transdc_His_kinase_LytS_TM"/>
</dbReference>
<dbReference type="SUPFAM" id="SSF47384">
    <property type="entry name" value="Homodimeric domain of signal transducing histidine kinase"/>
    <property type="match status" value="1"/>
</dbReference>
<dbReference type="SMART" id="SM00091">
    <property type="entry name" value="PAS"/>
    <property type="match status" value="1"/>
</dbReference>
<dbReference type="InterPro" id="IPR036097">
    <property type="entry name" value="HisK_dim/P_sf"/>
</dbReference>
<keyword evidence="8 18" id="KW-0418">Kinase</keyword>
<dbReference type="Gene3D" id="3.40.50.2300">
    <property type="match status" value="2"/>
</dbReference>
<keyword evidence="11 14" id="KW-0472">Membrane</keyword>
<dbReference type="InterPro" id="IPR035965">
    <property type="entry name" value="PAS-like_dom_sf"/>
</dbReference>
<dbReference type="OrthoDB" id="9812260at2"/>
<evidence type="ECO:0000256" key="10">
    <source>
        <dbReference type="ARBA" id="ARBA00023012"/>
    </source>
</evidence>
<evidence type="ECO:0000259" key="16">
    <source>
        <dbReference type="PROSITE" id="PS50110"/>
    </source>
</evidence>
<name>A0A1A5I0H4_RHILI</name>
<feature type="transmembrane region" description="Helical" evidence="14">
    <location>
        <begin position="131"/>
        <end position="151"/>
    </location>
</feature>
<dbReference type="InterPro" id="IPR005467">
    <property type="entry name" value="His_kinase_dom"/>
</dbReference>
<keyword evidence="5 12" id="KW-0597">Phosphoprotein</keyword>
<organism evidence="18 19">
    <name type="scientific">Rhizobium loti</name>
    <name type="common">Mesorhizobium loti</name>
    <dbReference type="NCBI Taxonomy" id="381"/>
    <lineage>
        <taxon>Bacteria</taxon>
        <taxon>Pseudomonadati</taxon>
        <taxon>Pseudomonadota</taxon>
        <taxon>Alphaproteobacteria</taxon>
        <taxon>Hyphomicrobiales</taxon>
        <taxon>Phyllobacteriaceae</taxon>
        <taxon>Mesorhizobium</taxon>
    </lineage>
</organism>
<dbReference type="EC" id="2.7.13.3" evidence="3"/>
<dbReference type="Pfam" id="PF08448">
    <property type="entry name" value="PAS_4"/>
    <property type="match status" value="1"/>
</dbReference>
<keyword evidence="7 14" id="KW-0812">Transmembrane</keyword>
<evidence type="ECO:0000256" key="4">
    <source>
        <dbReference type="ARBA" id="ARBA00022475"/>
    </source>
</evidence>
<dbReference type="Pfam" id="PF00512">
    <property type="entry name" value="HisKA"/>
    <property type="match status" value="1"/>
</dbReference>
<dbReference type="Pfam" id="PF07694">
    <property type="entry name" value="5TM-5TMR_LYT"/>
    <property type="match status" value="1"/>
</dbReference>
<feature type="modified residue" description="4-aspartylphosphate" evidence="12">
    <location>
        <position position="739"/>
    </location>
</feature>
<dbReference type="InterPro" id="IPR004358">
    <property type="entry name" value="Sig_transdc_His_kin-like_C"/>
</dbReference>
<dbReference type="PROSITE" id="PS50110">
    <property type="entry name" value="RESPONSE_REGULATORY"/>
    <property type="match status" value="2"/>
</dbReference>
<dbReference type="Gene3D" id="3.30.450.20">
    <property type="entry name" value="PAS domain"/>
    <property type="match status" value="1"/>
</dbReference>
<dbReference type="CDD" id="cd00082">
    <property type="entry name" value="HisKA"/>
    <property type="match status" value="1"/>
</dbReference>
<dbReference type="PANTHER" id="PTHR43047:SF72">
    <property type="entry name" value="OSMOSENSING HISTIDINE PROTEIN KINASE SLN1"/>
    <property type="match status" value="1"/>
</dbReference>
<evidence type="ECO:0000313" key="18">
    <source>
        <dbReference type="EMBL" id="OBP69487.1"/>
    </source>
</evidence>
<evidence type="ECO:0000256" key="3">
    <source>
        <dbReference type="ARBA" id="ARBA00012438"/>
    </source>
</evidence>
<dbReference type="PRINTS" id="PR00344">
    <property type="entry name" value="BCTRLSENSOR"/>
</dbReference>
<dbReference type="InterPro" id="IPR003594">
    <property type="entry name" value="HATPase_dom"/>
</dbReference>
<keyword evidence="4" id="KW-1003">Cell membrane</keyword>
<dbReference type="SUPFAM" id="SSF55785">
    <property type="entry name" value="PYP-like sensor domain (PAS domain)"/>
    <property type="match status" value="1"/>
</dbReference>
<accession>A0A1A5I0H4</accession>
<feature type="transmembrane region" description="Helical" evidence="14">
    <location>
        <begin position="38"/>
        <end position="63"/>
    </location>
</feature>
<dbReference type="InterPro" id="IPR000014">
    <property type="entry name" value="PAS"/>
</dbReference>
<dbReference type="SMART" id="SM00448">
    <property type="entry name" value="REC"/>
    <property type="match status" value="2"/>
</dbReference>
<dbReference type="EMBL" id="LZTJ01000034">
    <property type="protein sequence ID" value="OBP69487.1"/>
    <property type="molecule type" value="Genomic_DNA"/>
</dbReference>
<dbReference type="FunFam" id="3.30.565.10:FF:000006">
    <property type="entry name" value="Sensor histidine kinase WalK"/>
    <property type="match status" value="1"/>
</dbReference>
<dbReference type="InterPro" id="IPR013656">
    <property type="entry name" value="PAS_4"/>
</dbReference>
<evidence type="ECO:0000256" key="6">
    <source>
        <dbReference type="ARBA" id="ARBA00022679"/>
    </source>
</evidence>
<dbReference type="PROSITE" id="PS50109">
    <property type="entry name" value="HIS_KIN"/>
    <property type="match status" value="1"/>
</dbReference>
<evidence type="ECO:0000256" key="14">
    <source>
        <dbReference type="SAM" id="Phobius"/>
    </source>
</evidence>
<dbReference type="SUPFAM" id="SSF55874">
    <property type="entry name" value="ATPase domain of HSP90 chaperone/DNA topoisomerase II/histidine kinase"/>
    <property type="match status" value="1"/>
</dbReference>
<keyword evidence="10" id="KW-0902">Two-component regulatory system</keyword>
<dbReference type="SMART" id="SM00387">
    <property type="entry name" value="HATPase_c"/>
    <property type="match status" value="1"/>
</dbReference>
<feature type="region of interest" description="Disordered" evidence="13">
    <location>
        <begin position="543"/>
        <end position="562"/>
    </location>
</feature>
<dbReference type="PROSITE" id="PS50113">
    <property type="entry name" value="PAC"/>
    <property type="match status" value="1"/>
</dbReference>
<comment type="catalytic activity">
    <reaction evidence="1">
        <text>ATP + protein L-histidine = ADP + protein N-phospho-L-histidine.</text>
        <dbReference type="EC" id="2.7.13.3"/>
    </reaction>
</comment>
<keyword evidence="9 14" id="KW-1133">Transmembrane helix</keyword>
<dbReference type="Pfam" id="PF00072">
    <property type="entry name" value="Response_reg"/>
    <property type="match status" value="2"/>
</dbReference>
<keyword evidence="6" id="KW-0808">Transferase</keyword>
<dbReference type="CDD" id="cd00130">
    <property type="entry name" value="PAS"/>
    <property type="match status" value="1"/>
</dbReference>
<protein>
    <recommendedName>
        <fullName evidence="3">histidine kinase</fullName>
        <ecNumber evidence="3">2.7.13.3</ecNumber>
    </recommendedName>
</protein>
<evidence type="ECO:0000313" key="19">
    <source>
        <dbReference type="Proteomes" id="UP000093748"/>
    </source>
</evidence>
<evidence type="ECO:0000256" key="2">
    <source>
        <dbReference type="ARBA" id="ARBA00004651"/>
    </source>
</evidence>
<dbReference type="NCBIfam" id="TIGR00229">
    <property type="entry name" value="sensory_box"/>
    <property type="match status" value="1"/>
</dbReference>
<feature type="transmembrane region" description="Helical" evidence="14">
    <location>
        <begin position="69"/>
        <end position="92"/>
    </location>
</feature>
<evidence type="ECO:0000259" key="15">
    <source>
        <dbReference type="PROSITE" id="PS50109"/>
    </source>
</evidence>
<dbReference type="RefSeq" id="WP_032928877.1">
    <property type="nucleotide sequence ID" value="NZ_LZTH01000023.1"/>
</dbReference>
<dbReference type="InterPro" id="IPR011006">
    <property type="entry name" value="CheY-like_superfamily"/>
</dbReference>
<dbReference type="InterPro" id="IPR001789">
    <property type="entry name" value="Sig_transdc_resp-reg_receiver"/>
</dbReference>
<comment type="subcellular location">
    <subcellularLocation>
        <location evidence="2">Cell membrane</location>
        <topology evidence="2">Multi-pass membrane protein</topology>
    </subcellularLocation>
</comment>